<dbReference type="STRING" id="3750.A0A498I7Z6"/>
<evidence type="ECO:0000313" key="3">
    <source>
        <dbReference type="Proteomes" id="UP000290289"/>
    </source>
</evidence>
<dbReference type="OrthoDB" id="666789at2759"/>
<feature type="region of interest" description="Disordered" evidence="1">
    <location>
        <begin position="236"/>
        <end position="262"/>
    </location>
</feature>
<dbReference type="Proteomes" id="UP000290289">
    <property type="component" value="Chromosome 14"/>
</dbReference>
<dbReference type="AlphaFoldDB" id="A0A498I7Z6"/>
<feature type="compositionally biased region" description="Basic and acidic residues" evidence="1">
    <location>
        <begin position="58"/>
        <end position="76"/>
    </location>
</feature>
<organism evidence="2 3">
    <name type="scientific">Malus domestica</name>
    <name type="common">Apple</name>
    <name type="synonym">Pyrus malus</name>
    <dbReference type="NCBI Taxonomy" id="3750"/>
    <lineage>
        <taxon>Eukaryota</taxon>
        <taxon>Viridiplantae</taxon>
        <taxon>Streptophyta</taxon>
        <taxon>Embryophyta</taxon>
        <taxon>Tracheophyta</taxon>
        <taxon>Spermatophyta</taxon>
        <taxon>Magnoliopsida</taxon>
        <taxon>eudicotyledons</taxon>
        <taxon>Gunneridae</taxon>
        <taxon>Pentapetalae</taxon>
        <taxon>rosids</taxon>
        <taxon>fabids</taxon>
        <taxon>Rosales</taxon>
        <taxon>Rosaceae</taxon>
        <taxon>Amygdaloideae</taxon>
        <taxon>Maleae</taxon>
        <taxon>Malus</taxon>
    </lineage>
</organism>
<dbReference type="Gramene" id="mRNA:MD14G0157100">
    <property type="protein sequence ID" value="CDS:MD14G0157100.1"/>
    <property type="gene ID" value="MD14G0157100"/>
</dbReference>
<sequence>MQAAATGPLISLSPSFNTHSSSDRLAQIAARVVDEFSHQDHQLTDESDWETLYDHQEEEKLHHRQQTRDDNVQKDKEEEEEEFEFSFVSSGGEPHTSHVSADEIFSNGQIKPTVYPLFNQDLLLPHNDVVSSKNANGNVDDAVKKPKQRRPPLRMLMNEDERETPSCSSSEADDLENLPPDTYCVWAPPKPSPGQRGCNKSSSAGSSSKRWKFRNLLYRSSSEGKDTFAFLAPSSTKTAENNKGDNVTRKRVDGGGGMSENGERYVVRSKTAEEGDKRRSFIPYRQDFVGFFSNVNGLSRNLHPF</sequence>
<feature type="region of interest" description="Disordered" evidence="1">
    <location>
        <begin position="133"/>
        <end position="207"/>
    </location>
</feature>
<accession>A0A498I7Z6</accession>
<feature type="compositionally biased region" description="Polar residues" evidence="1">
    <location>
        <begin position="12"/>
        <end position="23"/>
    </location>
</feature>
<keyword evidence="3" id="KW-1185">Reference proteome</keyword>
<proteinExistence type="predicted"/>
<evidence type="ECO:0008006" key="4">
    <source>
        <dbReference type="Google" id="ProtNLM"/>
    </source>
</evidence>
<reference evidence="2 3" key="1">
    <citation type="submission" date="2018-10" db="EMBL/GenBank/DDBJ databases">
        <title>A high-quality apple genome assembly.</title>
        <authorList>
            <person name="Hu J."/>
        </authorList>
    </citation>
    <scope>NUCLEOTIDE SEQUENCE [LARGE SCALE GENOMIC DNA]</scope>
    <source>
        <strain evidence="3">cv. HFTH1</strain>
        <tissue evidence="2">Young leaf</tissue>
    </source>
</reference>
<feature type="compositionally biased region" description="Basic and acidic residues" evidence="1">
    <location>
        <begin position="240"/>
        <end position="253"/>
    </location>
</feature>
<dbReference type="Pfam" id="PF07816">
    <property type="entry name" value="DUF1645"/>
    <property type="match status" value="1"/>
</dbReference>
<protein>
    <recommendedName>
        <fullName evidence="4">DUF1645 domain-containing protein</fullName>
    </recommendedName>
</protein>
<evidence type="ECO:0000313" key="2">
    <source>
        <dbReference type="EMBL" id="RXH77631.1"/>
    </source>
</evidence>
<dbReference type="EMBL" id="RDQH01000340">
    <property type="protein sequence ID" value="RXH77631.1"/>
    <property type="molecule type" value="Genomic_DNA"/>
</dbReference>
<comment type="caution">
    <text evidence="2">The sequence shown here is derived from an EMBL/GenBank/DDBJ whole genome shotgun (WGS) entry which is preliminary data.</text>
</comment>
<dbReference type="InterPro" id="IPR012442">
    <property type="entry name" value="DUF1645_plant"/>
</dbReference>
<feature type="region of interest" description="Disordered" evidence="1">
    <location>
        <begin position="58"/>
        <end position="99"/>
    </location>
</feature>
<name>A0A498I7Z6_MALDO</name>
<dbReference type="PANTHER" id="PTHR33095:SF23">
    <property type="entry name" value="DUF1645 FAMILY PROTEIN"/>
    <property type="match status" value="1"/>
</dbReference>
<dbReference type="PANTHER" id="PTHR33095">
    <property type="entry name" value="OS07G0619500 PROTEIN"/>
    <property type="match status" value="1"/>
</dbReference>
<feature type="region of interest" description="Disordered" evidence="1">
    <location>
        <begin position="1"/>
        <end position="23"/>
    </location>
</feature>
<evidence type="ECO:0000256" key="1">
    <source>
        <dbReference type="SAM" id="MobiDB-lite"/>
    </source>
</evidence>
<gene>
    <name evidence="2" type="ORF">DVH24_039602</name>
</gene>
<dbReference type="KEGG" id="mdm:103455218"/>